<feature type="compositionally biased region" description="Basic and acidic residues" evidence="1">
    <location>
        <begin position="392"/>
        <end position="401"/>
    </location>
</feature>
<evidence type="ECO:0000313" key="3">
    <source>
        <dbReference type="EMBL" id="GCC38479.1"/>
    </source>
</evidence>
<comment type="caution">
    <text evidence="3">The sequence shown here is derived from an EMBL/GenBank/DDBJ whole genome shotgun (WGS) entry which is preliminary data.</text>
</comment>
<dbReference type="Gene3D" id="1.20.58.2190">
    <property type="match status" value="1"/>
</dbReference>
<dbReference type="EMBL" id="BEZZ01001192">
    <property type="protein sequence ID" value="GCC38479.1"/>
    <property type="molecule type" value="Genomic_DNA"/>
</dbReference>
<protein>
    <recommendedName>
        <fullName evidence="2">Spermatogenesis-associated protein 2 PUB-like domain-containing protein</fullName>
    </recommendedName>
</protein>
<dbReference type="AlphaFoldDB" id="A0A401T761"/>
<sequence length="661" mass="71551">ALSVCHLPGTVRVRETDKNKLAPGAGKLNEGLAADGYIVARRESLIHFRKLIHCIPPAGEFPSCNMGGCSKAELYQKFLASYQKDFVSGSLCPCAGGEQLRRGKELLDSMAAPRQRFPLLDFYRLALGFVEAKSGEGSGQQSLFALGKALELLELICINLYLWPWRKEIKSIKVCVGGGSGKWGWLDEGSLSRVRITVAGSDIKGNCQDIVQLRSCLSLNQADCIKHLMAMKARPRKLSEWSAPANEGATKLGLSCEEGLDESGLPNSPLPLSASHQGTLGLRVGALEDRESDTANDPLSTSMIFPPDSIDLYRDYSDIAIAGNLGYSGPPKLLDVVNPNGEGGQCDSLLLLKQSMVQKPRSEPHIKLSPDQPQSLSFFPNSTLIATPSDSKNLKMRDRADFSTGDPNASLKHGALDATSQLYPEDRPSEKNYQASDSTSSVKYGKFLNGNSTSRKKESDPPVEIELKHMDKEKLPYPTTETAQCHPSKQLQSSEVQCVGLSHADPTGGKRLRQTHTVDQLAACRPPSLPKCCVCSPVEILRAPTLMEHSELMGNMLQDGGGQIVREPPQSFYIPPGSLEAGPPSAVSCNISGSQICPHCSLGPSASQRHIMTNDCLEIQELLIGESPDPYICVSKLPEGSVSLIDGKSVRCSHCRQDEDL</sequence>
<gene>
    <name evidence="3" type="ORF">chiPu_0016993</name>
</gene>
<feature type="non-terminal residue" evidence="3">
    <location>
        <position position="1"/>
    </location>
</feature>
<dbReference type="InterPro" id="IPR048839">
    <property type="entry name" value="SPATA2_PUB-like"/>
</dbReference>
<evidence type="ECO:0000313" key="4">
    <source>
        <dbReference type="Proteomes" id="UP000287033"/>
    </source>
</evidence>
<proteinExistence type="predicted"/>
<evidence type="ECO:0000259" key="2">
    <source>
        <dbReference type="Pfam" id="PF21388"/>
    </source>
</evidence>
<dbReference type="STRING" id="137246.A0A401T761"/>
<dbReference type="OMA" id="TETAQCH"/>
<evidence type="ECO:0000256" key="1">
    <source>
        <dbReference type="SAM" id="MobiDB-lite"/>
    </source>
</evidence>
<dbReference type="OrthoDB" id="9837000at2759"/>
<keyword evidence="4" id="KW-1185">Reference proteome</keyword>
<dbReference type="Proteomes" id="UP000287033">
    <property type="component" value="Unassembled WGS sequence"/>
</dbReference>
<feature type="region of interest" description="Disordered" evidence="1">
    <location>
        <begin position="387"/>
        <end position="463"/>
    </location>
</feature>
<accession>A0A401T761</accession>
<feature type="domain" description="Spermatogenesis-associated protein 2 PUB-like" evidence="2">
    <location>
        <begin position="112"/>
        <end position="177"/>
    </location>
</feature>
<reference evidence="3 4" key="1">
    <citation type="journal article" date="2018" name="Nat. Ecol. Evol.">
        <title>Shark genomes provide insights into elasmobranch evolution and the origin of vertebrates.</title>
        <authorList>
            <person name="Hara Y"/>
            <person name="Yamaguchi K"/>
            <person name="Onimaru K"/>
            <person name="Kadota M"/>
            <person name="Koyanagi M"/>
            <person name="Keeley SD"/>
            <person name="Tatsumi K"/>
            <person name="Tanaka K"/>
            <person name="Motone F"/>
            <person name="Kageyama Y"/>
            <person name="Nozu R"/>
            <person name="Adachi N"/>
            <person name="Nishimura O"/>
            <person name="Nakagawa R"/>
            <person name="Tanegashima C"/>
            <person name="Kiyatake I"/>
            <person name="Matsumoto R"/>
            <person name="Murakumo K"/>
            <person name="Nishida K"/>
            <person name="Terakita A"/>
            <person name="Kuratani S"/>
            <person name="Sato K"/>
            <person name="Hyodo S Kuraku.S."/>
        </authorList>
    </citation>
    <scope>NUCLEOTIDE SEQUENCE [LARGE SCALE GENOMIC DNA]</scope>
</reference>
<name>A0A401T761_CHIPU</name>
<dbReference type="Pfam" id="PF21388">
    <property type="entry name" value="SPATA2_PUB-like"/>
    <property type="match status" value="1"/>
</dbReference>
<organism evidence="3 4">
    <name type="scientific">Chiloscyllium punctatum</name>
    <name type="common">Brownbanded bambooshark</name>
    <name type="synonym">Hemiscyllium punctatum</name>
    <dbReference type="NCBI Taxonomy" id="137246"/>
    <lineage>
        <taxon>Eukaryota</taxon>
        <taxon>Metazoa</taxon>
        <taxon>Chordata</taxon>
        <taxon>Craniata</taxon>
        <taxon>Vertebrata</taxon>
        <taxon>Chondrichthyes</taxon>
        <taxon>Elasmobranchii</taxon>
        <taxon>Galeomorphii</taxon>
        <taxon>Galeoidea</taxon>
        <taxon>Orectolobiformes</taxon>
        <taxon>Hemiscylliidae</taxon>
        <taxon>Chiloscyllium</taxon>
    </lineage>
</organism>
<feature type="compositionally biased region" description="Polar residues" evidence="1">
    <location>
        <begin position="431"/>
        <end position="442"/>
    </location>
</feature>